<proteinExistence type="predicted"/>
<feature type="chain" id="PRO_5046037760" description="DUF3857 domain-containing protein" evidence="2">
    <location>
        <begin position="21"/>
        <end position="727"/>
    </location>
</feature>
<feature type="coiled-coil region" evidence="1">
    <location>
        <begin position="535"/>
        <end position="562"/>
    </location>
</feature>
<sequence length="727" mass="85114">MTKNILCIAIFALCSITSIAQSKKETEKQEQVKNLVWNENDPYRNVMEISENWKNESAVFLVKTVKYIYNRPGNSIEYTKIERERIKLLDQAAVTEYSEFAYTEGKVFYREMSRVTNTFHLGVKVIKPDGEEIEIDVNQESVTTNNEKKIAIPSLEKGDIIDYYFYTNTIVGENDLYQYEPVENTIGDNYPIAKFEFLLETEDDFFINFSTYNGAPKLQQIVEPTKKDKKRVYSFTAENVERNDFPRWFFPLVELPSYKFQVLFARSGKYEKKAYAFIPEDVNTVKTNVSKEEIFNLYEDKFRPYGELGDVERFLKNKNFATNEEKVKEVFYYIRHAYYTNYVEAFVMDEANIMYPFMLYGKNPIIFNNEVDFVRFFTAFLKDNKIDYEIIVGTQRYNGDIKDLLLESNINFILKVNTEKPVYIEFFDAYATPNQLSPLLENTNAYTLKVVDRKHIENIETVKLPTTTYKENNSTEKTELTFAPDFSGIDINRSFEYNGQTKIDEQKSILMYYDYVYEDHAKYETEPILDRVKNKRDQEKYKNEYAALLKKLKNNQQEKIKERTAGEYNLKIDNYSFKIIKNGRFGKEDSFEYTENFTIGNDLIKTAGKNYILDIGKLLVSQVDLSNKEKNRTNNIYMSYPRSFNYQIVVNIPDGYSVSGLENLAGNVENETGGFKSSAALDGNRLVVKIQKFYKNNYEPNAKWPQMVAFLEAASQFTQAKILLKKV</sequence>
<evidence type="ECO:0000313" key="4">
    <source>
        <dbReference type="Proteomes" id="UP001244787"/>
    </source>
</evidence>
<keyword evidence="4" id="KW-1185">Reference proteome</keyword>
<protein>
    <recommendedName>
        <fullName evidence="5">DUF3857 domain-containing protein</fullName>
    </recommendedName>
</protein>
<feature type="signal peptide" evidence="2">
    <location>
        <begin position="1"/>
        <end position="20"/>
    </location>
</feature>
<evidence type="ECO:0000313" key="3">
    <source>
        <dbReference type="EMBL" id="MDN3723349.1"/>
    </source>
</evidence>
<evidence type="ECO:0008006" key="5">
    <source>
        <dbReference type="Google" id="ProtNLM"/>
    </source>
</evidence>
<accession>A0ABT8DHA7</accession>
<gene>
    <name evidence="3" type="ORF">QRD02_03065</name>
</gene>
<reference evidence="3 4" key="1">
    <citation type="submission" date="2023-06" db="EMBL/GenBank/DDBJ databases">
        <authorList>
            <person name="Ye Y.-Q."/>
            <person name="Du Z.-J."/>
        </authorList>
    </citation>
    <scope>NUCLEOTIDE SEQUENCE [LARGE SCALE GENOMIC DNA]</scope>
    <source>
        <strain evidence="3 4">SDUM287046</strain>
    </source>
</reference>
<dbReference type="EMBL" id="JAUGQQ010000001">
    <property type="protein sequence ID" value="MDN3723349.1"/>
    <property type="molecule type" value="Genomic_DNA"/>
</dbReference>
<evidence type="ECO:0000256" key="1">
    <source>
        <dbReference type="SAM" id="Coils"/>
    </source>
</evidence>
<dbReference type="Gene3D" id="2.60.120.1130">
    <property type="match status" value="1"/>
</dbReference>
<organism evidence="3 4">
    <name type="scientific">Aequorivita aurantiaca</name>
    <dbReference type="NCBI Taxonomy" id="3053356"/>
    <lineage>
        <taxon>Bacteria</taxon>
        <taxon>Pseudomonadati</taxon>
        <taxon>Bacteroidota</taxon>
        <taxon>Flavobacteriia</taxon>
        <taxon>Flavobacteriales</taxon>
        <taxon>Flavobacteriaceae</taxon>
        <taxon>Aequorivita</taxon>
    </lineage>
</organism>
<comment type="caution">
    <text evidence="3">The sequence shown here is derived from an EMBL/GenBank/DDBJ whole genome shotgun (WGS) entry which is preliminary data.</text>
</comment>
<keyword evidence="2" id="KW-0732">Signal</keyword>
<dbReference type="Proteomes" id="UP001244787">
    <property type="component" value="Unassembled WGS sequence"/>
</dbReference>
<evidence type="ECO:0000256" key="2">
    <source>
        <dbReference type="SAM" id="SignalP"/>
    </source>
</evidence>
<dbReference type="RefSeq" id="WP_290253423.1">
    <property type="nucleotide sequence ID" value="NZ_JAUGQQ010000001.1"/>
</dbReference>
<name>A0ABT8DHA7_9FLAO</name>
<keyword evidence="1" id="KW-0175">Coiled coil</keyword>